<dbReference type="PANTHER" id="PTHR45916:SF1">
    <property type="entry name" value="STRUCTURAL MAINTENANCE OF CHROMOSOMES PROTEIN 5"/>
    <property type="match status" value="1"/>
</dbReference>
<gene>
    <name evidence="2" type="ORF">ILEXP_LOCUS20508</name>
</gene>
<proteinExistence type="predicted"/>
<comment type="caution">
    <text evidence="2">The sequence shown here is derived from an EMBL/GenBank/DDBJ whole genome shotgun (WGS) entry which is preliminary data.</text>
</comment>
<accession>A0ABC8SAU5</accession>
<dbReference type="EMBL" id="CAUOFW020002258">
    <property type="protein sequence ID" value="CAK9152289.1"/>
    <property type="molecule type" value="Genomic_DNA"/>
</dbReference>
<dbReference type="Proteomes" id="UP001642360">
    <property type="component" value="Unassembled WGS sequence"/>
</dbReference>
<organism evidence="2 3">
    <name type="scientific">Ilex paraguariensis</name>
    <name type="common">yerba mate</name>
    <dbReference type="NCBI Taxonomy" id="185542"/>
    <lineage>
        <taxon>Eukaryota</taxon>
        <taxon>Viridiplantae</taxon>
        <taxon>Streptophyta</taxon>
        <taxon>Embryophyta</taxon>
        <taxon>Tracheophyta</taxon>
        <taxon>Spermatophyta</taxon>
        <taxon>Magnoliopsida</taxon>
        <taxon>eudicotyledons</taxon>
        <taxon>Gunneridae</taxon>
        <taxon>Pentapetalae</taxon>
        <taxon>asterids</taxon>
        <taxon>campanulids</taxon>
        <taxon>Aquifoliales</taxon>
        <taxon>Aquifoliaceae</taxon>
        <taxon>Ilex</taxon>
    </lineage>
</organism>
<dbReference type="AlphaFoldDB" id="A0ABC8SAU5"/>
<keyword evidence="3" id="KW-1185">Reference proteome</keyword>
<sequence>MVVTRDAMMIENVLVLAVSAVKDSGDRDFLFKNLRSFDVAVINHVGDEGHSKEHFKASEEMRAVGIYSRLDQVFDAPHAVKEVLNGQSGLEHSYIGSKETDQKADEVQRLGIMDVWTPDNHYRWSKSRYGGHISATVEAVDRSHLLLCSM</sequence>
<protein>
    <submittedName>
        <fullName evidence="2">Uncharacterized protein</fullName>
    </submittedName>
</protein>
<keyword evidence="1" id="KW-0175">Coiled coil</keyword>
<evidence type="ECO:0000313" key="2">
    <source>
        <dbReference type="EMBL" id="CAK9152289.1"/>
    </source>
</evidence>
<evidence type="ECO:0000313" key="3">
    <source>
        <dbReference type="Proteomes" id="UP001642360"/>
    </source>
</evidence>
<dbReference type="PANTHER" id="PTHR45916">
    <property type="entry name" value="STRUCTURAL MAINTENANCE OF CHROMOSOMES PROTEIN 5"/>
    <property type="match status" value="1"/>
</dbReference>
<evidence type="ECO:0000256" key="1">
    <source>
        <dbReference type="ARBA" id="ARBA00023054"/>
    </source>
</evidence>
<name>A0ABC8SAU5_9AQUA</name>
<reference evidence="2 3" key="1">
    <citation type="submission" date="2024-02" db="EMBL/GenBank/DDBJ databases">
        <authorList>
            <person name="Vignale AGUSTIN F."/>
            <person name="Sosa J E."/>
            <person name="Modenutti C."/>
        </authorList>
    </citation>
    <scope>NUCLEOTIDE SEQUENCE [LARGE SCALE GENOMIC DNA]</scope>
</reference>